<evidence type="ECO:0000313" key="1">
    <source>
        <dbReference type="EMBL" id="AZQ47277.1"/>
    </source>
</evidence>
<protein>
    <submittedName>
        <fullName evidence="2">Uncharacterized protein</fullName>
    </submittedName>
</protein>
<gene>
    <name evidence="2" type="ORF">BAU25_19655</name>
    <name evidence="1" type="ORF">EJW27_12230</name>
</gene>
<evidence type="ECO:0000313" key="3">
    <source>
        <dbReference type="Proteomes" id="UP000181873"/>
    </source>
</evidence>
<accession>A0A1J9U0B4</accession>
<keyword evidence="4" id="KW-1185">Reference proteome</keyword>
<proteinExistence type="predicted"/>
<reference evidence="2 3" key="1">
    <citation type="submission" date="2016-06" db="EMBL/GenBank/DDBJ databases">
        <title>First insights into the genetic diversity and population structure of in the Bacillus cereus group bacteria from diverse marine environments.</title>
        <authorList>
            <person name="Liu Y."/>
            <person name="Lai Q."/>
            <person name="Shao Z."/>
        </authorList>
    </citation>
    <scope>NUCLEOTIDE SEQUENCE [LARGE SCALE GENOMIC DNA]</scope>
    <source>
        <strain evidence="2 3">N35-10-2</strain>
    </source>
</reference>
<name>A0A1J9U0B4_9BACI</name>
<reference evidence="1 4" key="2">
    <citation type="submission" date="2018-12" db="EMBL/GenBank/DDBJ databases">
        <authorList>
            <person name="Wang H."/>
            <person name="Peng S."/>
            <person name="Yu X."/>
            <person name="Li X."/>
        </authorList>
    </citation>
    <scope>NUCLEOTIDE SEQUENCE [LARGE SCALE GENOMIC DNA]</scope>
    <source>
        <strain evidence="1 4">PFYN01</strain>
    </source>
</reference>
<dbReference type="Proteomes" id="UP000181873">
    <property type="component" value="Unassembled WGS sequence"/>
</dbReference>
<sequence length="90" mass="11033">MGDYKNNNLVLELRRRHSNLYKVQTINIDCKVVVSIIFWRVYDLIKDLYEYYNVELYNKYITKVDRKPLHVMTAFYNKRMFKFGDVIEVN</sequence>
<dbReference type="EMBL" id="MAOE01000125">
    <property type="protein sequence ID" value="OJD57631.1"/>
    <property type="molecule type" value="Genomic_DNA"/>
</dbReference>
<dbReference type="AlphaFoldDB" id="A0A1J9U0B4"/>
<dbReference type="EMBL" id="CP034548">
    <property type="protein sequence ID" value="AZQ47277.1"/>
    <property type="molecule type" value="Genomic_DNA"/>
</dbReference>
<evidence type="ECO:0000313" key="4">
    <source>
        <dbReference type="Proteomes" id="UP000272492"/>
    </source>
</evidence>
<dbReference type="Proteomes" id="UP000272492">
    <property type="component" value="Chromosome"/>
</dbReference>
<evidence type="ECO:0000313" key="2">
    <source>
        <dbReference type="EMBL" id="OJD57631.1"/>
    </source>
</evidence>
<organism evidence="2 3">
    <name type="scientific">Bacillus albus</name>
    <dbReference type="NCBI Taxonomy" id="2026189"/>
    <lineage>
        <taxon>Bacteria</taxon>
        <taxon>Bacillati</taxon>
        <taxon>Bacillota</taxon>
        <taxon>Bacilli</taxon>
        <taxon>Bacillales</taxon>
        <taxon>Bacillaceae</taxon>
        <taxon>Bacillus</taxon>
        <taxon>Bacillus cereus group</taxon>
    </lineage>
</organism>